<keyword evidence="1 10" id="KW-1003">Cell membrane</keyword>
<dbReference type="RefSeq" id="WP_014970115.1">
    <property type="nucleotide sequence ID" value="NZ_JANJYY010000018.1"/>
</dbReference>
<keyword evidence="5 10" id="KW-1133">Transmembrane helix</keyword>
<keyword evidence="2 10" id="KW-0444">Lipid biosynthesis</keyword>
<accession>A0ABT6R052</accession>
<evidence type="ECO:0000256" key="7">
    <source>
        <dbReference type="ARBA" id="ARBA00023136"/>
    </source>
</evidence>
<keyword evidence="11" id="KW-0012">Acyltransferase</keyword>
<dbReference type="EC" id="2.3.1.275" evidence="10"/>
<dbReference type="Pfam" id="PF02660">
    <property type="entry name" value="G3P_acyltransf"/>
    <property type="match status" value="1"/>
</dbReference>
<evidence type="ECO:0000256" key="10">
    <source>
        <dbReference type="HAMAP-Rule" id="MF_01043"/>
    </source>
</evidence>
<comment type="pathway">
    <text evidence="10">Lipid metabolism; phospholipid metabolism.</text>
</comment>
<keyword evidence="8 10" id="KW-0594">Phospholipid biosynthesis</keyword>
<comment type="caution">
    <text evidence="11">The sequence shown here is derived from an EMBL/GenBank/DDBJ whole genome shotgun (WGS) entry which is preliminary data.</text>
</comment>
<keyword evidence="9 10" id="KW-1208">Phospholipid metabolism</keyword>
<evidence type="ECO:0000256" key="8">
    <source>
        <dbReference type="ARBA" id="ARBA00023209"/>
    </source>
</evidence>
<evidence type="ECO:0000256" key="4">
    <source>
        <dbReference type="ARBA" id="ARBA00022692"/>
    </source>
</evidence>
<evidence type="ECO:0000256" key="3">
    <source>
        <dbReference type="ARBA" id="ARBA00022679"/>
    </source>
</evidence>
<evidence type="ECO:0000313" key="11">
    <source>
        <dbReference type="EMBL" id="MDI3234319.1"/>
    </source>
</evidence>
<dbReference type="SMART" id="SM01207">
    <property type="entry name" value="G3P_acyltransf"/>
    <property type="match status" value="1"/>
</dbReference>
<evidence type="ECO:0000313" key="12">
    <source>
        <dbReference type="Proteomes" id="UP001243286"/>
    </source>
</evidence>
<dbReference type="PANTHER" id="PTHR30309">
    <property type="entry name" value="INNER MEMBRANE PROTEIN YGIH"/>
    <property type="match status" value="1"/>
</dbReference>
<dbReference type="EMBL" id="JASBQV010000004">
    <property type="protein sequence ID" value="MDI3234319.1"/>
    <property type="molecule type" value="Genomic_DNA"/>
</dbReference>
<protein>
    <recommendedName>
        <fullName evidence="10">Glycerol-3-phosphate acyltransferase</fullName>
    </recommendedName>
    <alternativeName>
        <fullName evidence="10">Acyl-PO4 G3P acyltransferase</fullName>
    </alternativeName>
    <alternativeName>
        <fullName evidence="10">Acyl-phosphate--glycerol-3-phosphate acyltransferase</fullName>
    </alternativeName>
    <alternativeName>
        <fullName evidence="10">G3P acyltransferase</fullName>
        <shortName evidence="10">GPAT</shortName>
        <ecNumber evidence="10">2.3.1.275</ecNumber>
    </alternativeName>
    <alternativeName>
        <fullName evidence="10">Lysophosphatidic acid synthase</fullName>
        <shortName evidence="10">LPA synthase</shortName>
    </alternativeName>
</protein>
<comment type="catalytic activity">
    <reaction evidence="10">
        <text>an acyl phosphate + sn-glycerol 3-phosphate = a 1-acyl-sn-glycero-3-phosphate + phosphate</text>
        <dbReference type="Rhea" id="RHEA:34075"/>
        <dbReference type="ChEBI" id="CHEBI:43474"/>
        <dbReference type="ChEBI" id="CHEBI:57597"/>
        <dbReference type="ChEBI" id="CHEBI:57970"/>
        <dbReference type="ChEBI" id="CHEBI:59918"/>
        <dbReference type="EC" id="2.3.1.275"/>
    </reaction>
</comment>
<sequence>MIEIIGILILGYLLGSIPFALLVGKWGHGMDIRQHGSGNLGTTNTFRVLGKKAGIIVLIGDLGKGAVASLVPILLGSELHPLFAGLAAVIGHIYPIFAKFKGGKAVATSGGMLLVSSPILFLILLISFLTTLRFSRMVSLSSIVAASIGIVAAITIGIVEQDWIVPTFFTVLALFVIFKHRENISRIRQGTESKINMFAKDKKEID</sequence>
<dbReference type="NCBIfam" id="TIGR00023">
    <property type="entry name" value="glycerol-3-phosphate 1-O-acyltransferase PlsY"/>
    <property type="match status" value="1"/>
</dbReference>
<comment type="function">
    <text evidence="10">Catalyzes the transfer of an acyl group from acyl-phosphate (acyl-PO(4)) to glycerol-3-phosphate (G3P) to form lysophosphatidic acid (LPA). This enzyme utilizes acyl-phosphate as fatty acyl donor, but not acyl-CoA or acyl-ACP.</text>
</comment>
<reference evidence="11 12" key="1">
    <citation type="submission" date="2023-04" db="EMBL/GenBank/DDBJ databases">
        <title>Antarctic isolates genomes.</title>
        <authorList>
            <person name="Dimov S.G."/>
        </authorList>
    </citation>
    <scope>NUCLEOTIDE SEQUENCE [LARGE SCALE GENOMIC DNA]</scope>
    <source>
        <strain evidence="11 12">AL19</strain>
    </source>
</reference>
<keyword evidence="7 10" id="KW-0472">Membrane</keyword>
<dbReference type="InterPro" id="IPR003811">
    <property type="entry name" value="G3P_acylTferase_PlsY"/>
</dbReference>
<evidence type="ECO:0000256" key="6">
    <source>
        <dbReference type="ARBA" id="ARBA00023098"/>
    </source>
</evidence>
<proteinExistence type="inferred from homology"/>
<organism evidence="11 12">
    <name type="scientific">Exiguobacterium antarcticum</name>
    <dbReference type="NCBI Taxonomy" id="132920"/>
    <lineage>
        <taxon>Bacteria</taxon>
        <taxon>Bacillati</taxon>
        <taxon>Bacillota</taxon>
        <taxon>Bacilli</taxon>
        <taxon>Bacillales</taxon>
        <taxon>Bacillales Family XII. Incertae Sedis</taxon>
        <taxon>Exiguobacterium</taxon>
    </lineage>
</organism>
<feature type="transmembrane region" description="Helical" evidence="10">
    <location>
        <begin position="109"/>
        <end position="130"/>
    </location>
</feature>
<name>A0ABT6R052_9BACL</name>
<dbReference type="Proteomes" id="UP001243286">
    <property type="component" value="Unassembled WGS sequence"/>
</dbReference>
<dbReference type="HAMAP" id="MF_01043">
    <property type="entry name" value="PlsY"/>
    <property type="match status" value="1"/>
</dbReference>
<keyword evidence="3 10" id="KW-0808">Transferase</keyword>
<evidence type="ECO:0000256" key="1">
    <source>
        <dbReference type="ARBA" id="ARBA00022475"/>
    </source>
</evidence>
<dbReference type="PANTHER" id="PTHR30309:SF0">
    <property type="entry name" value="GLYCEROL-3-PHOSPHATE ACYLTRANSFERASE-RELATED"/>
    <property type="match status" value="1"/>
</dbReference>
<evidence type="ECO:0000256" key="9">
    <source>
        <dbReference type="ARBA" id="ARBA00023264"/>
    </source>
</evidence>
<comment type="similarity">
    <text evidence="10">Belongs to the PlsY family.</text>
</comment>
<feature type="transmembrane region" description="Helical" evidence="10">
    <location>
        <begin position="6"/>
        <end position="24"/>
    </location>
</feature>
<keyword evidence="4 10" id="KW-0812">Transmembrane</keyword>
<dbReference type="GO" id="GO:0004366">
    <property type="term" value="F:glycerol-3-phosphate O-acyltransferase activity"/>
    <property type="evidence" value="ECO:0007669"/>
    <property type="project" value="UniProtKB-EC"/>
</dbReference>
<feature type="transmembrane region" description="Helical" evidence="10">
    <location>
        <begin position="137"/>
        <end position="157"/>
    </location>
</feature>
<comment type="subcellular location">
    <subcellularLocation>
        <location evidence="10">Cell membrane</location>
        <topology evidence="10">Multi-pass membrane protein</topology>
    </subcellularLocation>
</comment>
<feature type="transmembrane region" description="Helical" evidence="10">
    <location>
        <begin position="163"/>
        <end position="178"/>
    </location>
</feature>
<evidence type="ECO:0000256" key="2">
    <source>
        <dbReference type="ARBA" id="ARBA00022516"/>
    </source>
</evidence>
<evidence type="ECO:0000256" key="5">
    <source>
        <dbReference type="ARBA" id="ARBA00022989"/>
    </source>
</evidence>
<keyword evidence="12" id="KW-1185">Reference proteome</keyword>
<keyword evidence="6 10" id="KW-0443">Lipid metabolism</keyword>
<comment type="subunit">
    <text evidence="10">Probably interacts with PlsX.</text>
</comment>
<gene>
    <name evidence="10 11" type="primary">plsY</name>
    <name evidence="11" type="ORF">QK289_04800</name>
</gene>